<feature type="region of interest" description="Disordered" evidence="2">
    <location>
        <begin position="121"/>
        <end position="145"/>
    </location>
</feature>
<name>A0A8K1FE71_PYTOL</name>
<feature type="compositionally biased region" description="Low complexity" evidence="2">
    <location>
        <begin position="122"/>
        <end position="131"/>
    </location>
</feature>
<dbReference type="PANTHER" id="PTHR12967">
    <property type="entry name" value="PROTEIN SHQ1 HOMOLOG"/>
    <property type="match status" value="1"/>
</dbReference>
<dbReference type="GO" id="GO:0005654">
    <property type="term" value="C:nucleoplasm"/>
    <property type="evidence" value="ECO:0007669"/>
    <property type="project" value="TreeGrafter"/>
</dbReference>
<dbReference type="InterPro" id="IPR039742">
    <property type="entry name" value="Shq1"/>
</dbReference>
<feature type="domain" description="CS" evidence="3">
    <location>
        <begin position="2"/>
        <end position="92"/>
    </location>
</feature>
<dbReference type="GO" id="GO:0005737">
    <property type="term" value="C:cytoplasm"/>
    <property type="evidence" value="ECO:0007669"/>
    <property type="project" value="TreeGrafter"/>
</dbReference>
<reference evidence="4" key="1">
    <citation type="submission" date="2019-03" db="EMBL/GenBank/DDBJ databases">
        <title>Long read genome sequence of the mycoparasitic Pythium oligandrum ATCC 38472 isolated from sugarbeet rhizosphere.</title>
        <authorList>
            <person name="Gaulin E."/>
        </authorList>
    </citation>
    <scope>NUCLEOTIDE SEQUENCE</scope>
    <source>
        <strain evidence="4">ATCC 38472_TT</strain>
    </source>
</reference>
<protein>
    <recommendedName>
        <fullName evidence="3">CS domain-containing protein</fullName>
    </recommendedName>
</protein>
<dbReference type="Proteomes" id="UP000794436">
    <property type="component" value="Unassembled WGS sequence"/>
</dbReference>
<accession>A0A8K1FE71</accession>
<dbReference type="InterPro" id="IPR048696">
    <property type="entry name" value="SHQ1-like_CS"/>
</dbReference>
<keyword evidence="5" id="KW-1185">Reference proteome</keyword>
<dbReference type="SUPFAM" id="SSF49764">
    <property type="entry name" value="HSP20-like chaperones"/>
    <property type="match status" value="1"/>
</dbReference>
<dbReference type="OrthoDB" id="73639at2759"/>
<feature type="compositionally biased region" description="Acidic residues" evidence="2">
    <location>
        <begin position="489"/>
        <end position="517"/>
    </location>
</feature>
<evidence type="ECO:0000313" key="5">
    <source>
        <dbReference type="Proteomes" id="UP000794436"/>
    </source>
</evidence>
<dbReference type="Pfam" id="PF04925">
    <property type="entry name" value="SHQ1"/>
    <property type="match status" value="1"/>
</dbReference>
<dbReference type="PANTHER" id="PTHR12967:SF0">
    <property type="entry name" value="PROTEIN SHQ1 HOMOLOG"/>
    <property type="match status" value="1"/>
</dbReference>
<dbReference type="EMBL" id="SPLM01000145">
    <property type="protein sequence ID" value="TMW56327.1"/>
    <property type="molecule type" value="Genomic_DNA"/>
</dbReference>
<feature type="region of interest" description="Disordered" evidence="2">
    <location>
        <begin position="481"/>
        <end position="532"/>
    </location>
</feature>
<dbReference type="PROSITE" id="PS51203">
    <property type="entry name" value="CS"/>
    <property type="match status" value="1"/>
</dbReference>
<dbReference type="CDD" id="cd06463">
    <property type="entry name" value="p23_like"/>
    <property type="match status" value="1"/>
</dbReference>
<dbReference type="AlphaFoldDB" id="A0A8K1FE71"/>
<proteinExistence type="inferred from homology"/>
<dbReference type="Gene3D" id="2.60.40.790">
    <property type="match status" value="1"/>
</dbReference>
<evidence type="ECO:0000256" key="2">
    <source>
        <dbReference type="SAM" id="MobiDB-lite"/>
    </source>
</evidence>
<dbReference type="GO" id="GO:0000493">
    <property type="term" value="P:box H/ACA snoRNP assembly"/>
    <property type="evidence" value="ECO:0007669"/>
    <property type="project" value="InterPro"/>
</dbReference>
<organism evidence="4 5">
    <name type="scientific">Pythium oligandrum</name>
    <name type="common">Mycoparasitic fungus</name>
    <dbReference type="NCBI Taxonomy" id="41045"/>
    <lineage>
        <taxon>Eukaryota</taxon>
        <taxon>Sar</taxon>
        <taxon>Stramenopiles</taxon>
        <taxon>Oomycota</taxon>
        <taxon>Peronosporomycetes</taxon>
        <taxon>Pythiales</taxon>
        <taxon>Pythiaceae</taxon>
        <taxon>Pythium</taxon>
    </lineage>
</organism>
<evidence type="ECO:0000259" key="3">
    <source>
        <dbReference type="PROSITE" id="PS51203"/>
    </source>
</evidence>
<dbReference type="InterPro" id="IPR008978">
    <property type="entry name" value="HSP20-like_chaperone"/>
</dbReference>
<dbReference type="InterPro" id="IPR007009">
    <property type="entry name" value="Shq1_C"/>
</dbReference>
<sequence>MPSIPRFHVTQDAAFVYVHVNVPYVRVSEMEFHVEGLHFSFYCKPYLLKLQFPHEVVDDDLAKAVYDPNVDNGTITVHLPKKDPGQHFEDLDLITKLLQPKKAPVVDLQAKSAPAPLIEVLDSQTTDTTDSATHEETEQAADGGDATLLELEKRFAEAAAAEEEELHHVKVSSDLSTYYGFNNAYKDVFRSWHGEASEIVSLPDPDVTPANRRRSLREEGEDMHFDVERYLLDYANADEDYYYEMAMTFEPFWRRYPVIKAPVAPPARAPLIVEVSSSTPEQLTQGISGLSLDSDASTSVLSDADRELLLRLPNKEFLISRGSKEEDVLLGGLADILAGFAYEQLTTQGDSGIESTWTISILSPTLAWLDSTDDVRAIVRSAVRRILAFPLLRQYKLAIHVLRETAELLRRGKRVVLKSLLELYRIVEKSETQYLLNSIYVQDYCIWIQSVDDQRLVHLADELSAAVNAFKKAETGWALEEMERRLEQDESEDEGDEESSSEESDSSDDDSESDSGAENDSSAAEPLRPFLP</sequence>
<dbReference type="InterPro" id="IPR007052">
    <property type="entry name" value="CS_dom"/>
</dbReference>
<evidence type="ECO:0000256" key="1">
    <source>
        <dbReference type="ARBA" id="ARBA00005607"/>
    </source>
</evidence>
<comment type="similarity">
    <text evidence="1">Belongs to the SHQ1 family.</text>
</comment>
<gene>
    <name evidence="4" type="ORF">Poli38472_006337</name>
</gene>
<evidence type="ECO:0000313" key="4">
    <source>
        <dbReference type="EMBL" id="TMW56327.1"/>
    </source>
</evidence>
<dbReference type="GO" id="GO:0051082">
    <property type="term" value="F:unfolded protein binding"/>
    <property type="evidence" value="ECO:0007669"/>
    <property type="project" value="TreeGrafter"/>
</dbReference>
<dbReference type="Pfam" id="PF21413">
    <property type="entry name" value="SHQ1-like_CS"/>
    <property type="match status" value="1"/>
</dbReference>
<comment type="caution">
    <text evidence="4">The sequence shown here is derived from an EMBL/GenBank/DDBJ whole genome shotgun (WGS) entry which is preliminary data.</text>
</comment>